<name>A0A132U7G4_9BACL</name>
<evidence type="ECO:0000313" key="2">
    <source>
        <dbReference type="Proteomes" id="UP000070475"/>
    </source>
</evidence>
<comment type="caution">
    <text evidence="1">The sequence shown here is derived from an EMBL/GenBank/DDBJ whole genome shotgun (WGS) entry which is preliminary data.</text>
</comment>
<sequence>MLDDSPRKLLRIISQYHYHFRRMPTLPELRRLSGRRPADIIKGFKVLAAENYITWEVSKPIETAVIIEGWERNVPYDISPQRGVQSGRAGNNIDYWLYH</sequence>
<dbReference type="EMBL" id="LIRB01000110">
    <property type="protein sequence ID" value="KWX79542.1"/>
    <property type="molecule type" value="Genomic_DNA"/>
</dbReference>
<accession>A0A132U7G4</accession>
<gene>
    <name evidence="1" type="ORF">AMQ84_06400</name>
</gene>
<dbReference type="AlphaFoldDB" id="A0A132U7G4"/>
<dbReference type="PATRIC" id="fig|483937.3.peg.4476"/>
<protein>
    <recommendedName>
        <fullName evidence="3">LexA repressor DNA-binding domain-containing protein</fullName>
    </recommendedName>
</protein>
<evidence type="ECO:0008006" key="3">
    <source>
        <dbReference type="Google" id="ProtNLM"/>
    </source>
</evidence>
<reference evidence="1 2" key="1">
    <citation type="submission" date="2015-08" db="EMBL/GenBank/DDBJ databases">
        <title>Genomes of Paenibacillus riograndensis.</title>
        <authorList>
            <person name="Sant'Anna F.H."/>
            <person name="Souza R."/>
            <person name="Ambrosini A."/>
            <person name="Bach E."/>
            <person name="Fernandes G."/>
            <person name="Balsanelli E."/>
            <person name="Baura V.A."/>
            <person name="Pedrosa F.O."/>
            <person name="Souza E.M."/>
            <person name="Passaglia L."/>
        </authorList>
    </citation>
    <scope>NUCLEOTIDE SEQUENCE [LARGE SCALE GENOMIC DNA]</scope>
    <source>
        <strain evidence="1 2">CAS34</strain>
    </source>
</reference>
<evidence type="ECO:0000313" key="1">
    <source>
        <dbReference type="EMBL" id="KWX79542.1"/>
    </source>
</evidence>
<proteinExistence type="predicted"/>
<dbReference type="Proteomes" id="UP000070475">
    <property type="component" value="Unassembled WGS sequence"/>
</dbReference>
<organism evidence="1 2">
    <name type="scientific">Paenibacillus riograndensis</name>
    <dbReference type="NCBI Taxonomy" id="483937"/>
    <lineage>
        <taxon>Bacteria</taxon>
        <taxon>Bacillati</taxon>
        <taxon>Bacillota</taxon>
        <taxon>Bacilli</taxon>
        <taxon>Bacillales</taxon>
        <taxon>Paenibacillaceae</taxon>
        <taxon>Paenibacillus</taxon>
        <taxon>Paenibacillus sonchi group</taxon>
    </lineage>
</organism>
<keyword evidence="2" id="KW-1185">Reference proteome</keyword>